<dbReference type="Gene3D" id="2.40.30.170">
    <property type="match status" value="1"/>
</dbReference>
<dbReference type="PANTHER" id="PTHR30367:SF1">
    <property type="entry name" value="MULTIDRUG RESISTANCE PROTEIN MDTN"/>
    <property type="match status" value="1"/>
</dbReference>
<organism evidence="5 6">
    <name type="scientific">Edaphobacter modestus</name>
    <dbReference type="NCBI Taxonomy" id="388466"/>
    <lineage>
        <taxon>Bacteria</taxon>
        <taxon>Pseudomonadati</taxon>
        <taxon>Acidobacteriota</taxon>
        <taxon>Terriglobia</taxon>
        <taxon>Terriglobales</taxon>
        <taxon>Acidobacteriaceae</taxon>
        <taxon>Edaphobacter</taxon>
    </lineage>
</organism>
<evidence type="ECO:0000313" key="5">
    <source>
        <dbReference type="EMBL" id="RZU39353.1"/>
    </source>
</evidence>
<dbReference type="InterPro" id="IPR050393">
    <property type="entry name" value="MFP_Efflux_Pump"/>
</dbReference>
<dbReference type="Proteomes" id="UP000292958">
    <property type="component" value="Unassembled WGS sequence"/>
</dbReference>
<evidence type="ECO:0000259" key="4">
    <source>
        <dbReference type="Pfam" id="PF25963"/>
    </source>
</evidence>
<keyword evidence="2" id="KW-0812">Transmembrane</keyword>
<keyword evidence="6" id="KW-1185">Reference proteome</keyword>
<feature type="coiled-coil region" evidence="1">
    <location>
        <begin position="178"/>
        <end position="205"/>
    </location>
</feature>
<dbReference type="InterPro" id="IPR058634">
    <property type="entry name" value="AaeA-lik-b-barrel"/>
</dbReference>
<keyword evidence="1" id="KW-0175">Coiled coil</keyword>
<accession>A0A4Q7YR18</accession>
<dbReference type="Pfam" id="PF25963">
    <property type="entry name" value="Beta-barrel_AAEA"/>
    <property type="match status" value="1"/>
</dbReference>
<feature type="domain" description="Multidrug resistance protein MdtA-like barrel-sandwich hybrid" evidence="3">
    <location>
        <begin position="53"/>
        <end position="271"/>
    </location>
</feature>
<evidence type="ECO:0000256" key="1">
    <source>
        <dbReference type="SAM" id="Coils"/>
    </source>
</evidence>
<evidence type="ECO:0000259" key="3">
    <source>
        <dbReference type="Pfam" id="PF25917"/>
    </source>
</evidence>
<dbReference type="AlphaFoldDB" id="A0A4Q7YR18"/>
<name>A0A4Q7YR18_9BACT</name>
<reference evidence="5 6" key="1">
    <citation type="submission" date="2019-02" db="EMBL/GenBank/DDBJ databases">
        <title>Genomic Encyclopedia of Archaeal and Bacterial Type Strains, Phase II (KMG-II): from individual species to whole genera.</title>
        <authorList>
            <person name="Goeker M."/>
        </authorList>
    </citation>
    <scope>NUCLEOTIDE SEQUENCE [LARGE SCALE GENOMIC DNA]</scope>
    <source>
        <strain evidence="5 6">DSM 18101</strain>
    </source>
</reference>
<keyword evidence="2" id="KW-0472">Membrane</keyword>
<dbReference type="RefSeq" id="WP_130417574.1">
    <property type="nucleotide sequence ID" value="NZ_SHKW01000001.1"/>
</dbReference>
<dbReference type="OrthoDB" id="9811754at2"/>
<dbReference type="Gene3D" id="2.40.50.100">
    <property type="match status" value="1"/>
</dbReference>
<dbReference type="InterPro" id="IPR058625">
    <property type="entry name" value="MdtA-like_BSH"/>
</dbReference>
<dbReference type="Pfam" id="PF25917">
    <property type="entry name" value="BSH_RND"/>
    <property type="match status" value="1"/>
</dbReference>
<dbReference type="PANTHER" id="PTHR30367">
    <property type="entry name" value="P-HYDROXYBENZOIC ACID EFFLUX PUMP SUBUNIT AAEA-RELATED"/>
    <property type="match status" value="1"/>
</dbReference>
<evidence type="ECO:0000313" key="6">
    <source>
        <dbReference type="Proteomes" id="UP000292958"/>
    </source>
</evidence>
<protein>
    <submittedName>
        <fullName evidence="5">Multidrug efflux system membrane fusion protein</fullName>
    </submittedName>
</protein>
<evidence type="ECO:0000256" key="2">
    <source>
        <dbReference type="SAM" id="Phobius"/>
    </source>
</evidence>
<comment type="caution">
    <text evidence="5">The sequence shown here is derived from an EMBL/GenBank/DDBJ whole genome shotgun (WGS) entry which is preliminary data.</text>
</comment>
<gene>
    <name evidence="5" type="ORF">BDD14_0727</name>
</gene>
<feature type="transmembrane region" description="Helical" evidence="2">
    <location>
        <begin position="12"/>
        <end position="34"/>
    </location>
</feature>
<dbReference type="SUPFAM" id="SSF111369">
    <property type="entry name" value="HlyD-like secretion proteins"/>
    <property type="match status" value="2"/>
</dbReference>
<sequence length="376" mass="41690">MEINKKTRRRQLLGRWISIVFLSGAVILGLVVFYHVNQYPRTEDAEVFANFIGIAPQVEGPLIRLNVHDNQFVKKGELLYEIDERPYQFALETATSQQSTLEGQIADEQRKIAALVSGVSVAQANIHSSEAAVANAEQGVTRARAEWTYANNNLHRLEPLLTQQFVTVDEVDKARTSETTQEEALKQAESRLALAKADLNSATAQHEQAGHAVTTLEPLINQRGARAAAGKKARYDLDNCRVYAPFDARVTNLTISEGAYAHVGEQMFTLIDARIWWAIGNFREGQLKRIAPGMKADVYVMSKPNLRFAGVVDSVGFGVTPDPDVIGHLQPGLPDVQRTLNWVHLASRFPVRVRVENPTPDLFRSGESAVITIRGN</sequence>
<dbReference type="EMBL" id="SHKW01000001">
    <property type="protein sequence ID" value="RZU39353.1"/>
    <property type="molecule type" value="Genomic_DNA"/>
</dbReference>
<dbReference type="Gene3D" id="1.10.287.470">
    <property type="entry name" value="Helix hairpin bin"/>
    <property type="match status" value="1"/>
</dbReference>
<proteinExistence type="predicted"/>
<feature type="domain" description="p-hydroxybenzoic acid efflux pump subunit AaeA-like beta-barrel" evidence="4">
    <location>
        <begin position="280"/>
        <end position="373"/>
    </location>
</feature>
<keyword evidence="2" id="KW-1133">Transmembrane helix</keyword>